<dbReference type="GO" id="GO:0005743">
    <property type="term" value="C:mitochondrial inner membrane"/>
    <property type="evidence" value="ECO:0007669"/>
    <property type="project" value="UniProtKB-SubCell"/>
</dbReference>
<protein>
    <recommendedName>
        <fullName evidence="4 11">Protoporphyrinogen oxidase</fullName>
        <ecNumber evidence="4 11">1.3.3.4</ecNumber>
    </recommendedName>
</protein>
<dbReference type="UniPathway" id="UPA00251">
    <property type="reaction ID" value="UER00324"/>
</dbReference>
<evidence type="ECO:0000256" key="11">
    <source>
        <dbReference type="RuleBase" id="RU367069"/>
    </source>
</evidence>
<keyword evidence="9 11" id="KW-0627">Porphyrin biosynthesis</keyword>
<comment type="cofactor">
    <cofactor evidence="11">
        <name>FAD</name>
        <dbReference type="ChEBI" id="CHEBI:57692"/>
    </cofactor>
    <text evidence="11">Binds 1 FAD per subunit.</text>
</comment>
<dbReference type="PANTHER" id="PTHR42923">
    <property type="entry name" value="PROTOPORPHYRINOGEN OXIDASE"/>
    <property type="match status" value="1"/>
</dbReference>
<evidence type="ECO:0000313" key="14">
    <source>
        <dbReference type="Proteomes" id="UP000326924"/>
    </source>
</evidence>
<dbReference type="FunCoup" id="A0A5J5EPG1">
    <property type="interactions" value="536"/>
</dbReference>
<dbReference type="OrthoDB" id="438553at2759"/>
<reference evidence="13 14" key="1">
    <citation type="submission" date="2019-09" db="EMBL/GenBank/DDBJ databases">
        <title>Draft genome of the ectomycorrhizal ascomycete Sphaerosporella brunnea.</title>
        <authorList>
            <consortium name="DOE Joint Genome Institute"/>
            <person name="Benucci G.M."/>
            <person name="Marozzi G."/>
            <person name="Antonielli L."/>
            <person name="Sanchez S."/>
            <person name="Marco P."/>
            <person name="Wang X."/>
            <person name="Falini L.B."/>
            <person name="Barry K."/>
            <person name="Haridas S."/>
            <person name="Lipzen A."/>
            <person name="Labutti K."/>
            <person name="Grigoriev I.V."/>
            <person name="Murat C."/>
            <person name="Martin F."/>
            <person name="Albertini E."/>
            <person name="Donnini D."/>
            <person name="Bonito G."/>
        </authorList>
    </citation>
    <scope>NUCLEOTIDE SEQUENCE [LARGE SCALE GENOMIC DNA]</scope>
    <source>
        <strain evidence="13 14">Sb_GMNB300</strain>
    </source>
</reference>
<evidence type="ECO:0000256" key="2">
    <source>
        <dbReference type="ARBA" id="ARBA00005073"/>
    </source>
</evidence>
<organism evidence="13 14">
    <name type="scientific">Sphaerosporella brunnea</name>
    <dbReference type="NCBI Taxonomy" id="1250544"/>
    <lineage>
        <taxon>Eukaryota</taxon>
        <taxon>Fungi</taxon>
        <taxon>Dikarya</taxon>
        <taxon>Ascomycota</taxon>
        <taxon>Pezizomycotina</taxon>
        <taxon>Pezizomycetes</taxon>
        <taxon>Pezizales</taxon>
        <taxon>Pyronemataceae</taxon>
        <taxon>Sphaerosporella</taxon>
    </lineage>
</organism>
<keyword evidence="5 11" id="KW-0285">Flavoprotein</keyword>
<dbReference type="EC" id="1.3.3.4" evidence="4 11"/>
<keyword evidence="8 11" id="KW-0350">Heme biosynthesis</keyword>
<comment type="catalytic activity">
    <reaction evidence="10 11">
        <text>protoporphyrinogen IX + 3 O2 = protoporphyrin IX + 3 H2O2</text>
        <dbReference type="Rhea" id="RHEA:25576"/>
        <dbReference type="ChEBI" id="CHEBI:15379"/>
        <dbReference type="ChEBI" id="CHEBI:16240"/>
        <dbReference type="ChEBI" id="CHEBI:57306"/>
        <dbReference type="ChEBI" id="CHEBI:57307"/>
        <dbReference type="EC" id="1.3.3.4"/>
    </reaction>
</comment>
<evidence type="ECO:0000313" key="13">
    <source>
        <dbReference type="EMBL" id="KAA8899651.1"/>
    </source>
</evidence>
<evidence type="ECO:0000256" key="8">
    <source>
        <dbReference type="ARBA" id="ARBA00023133"/>
    </source>
</evidence>
<dbReference type="Gene3D" id="3.50.50.60">
    <property type="entry name" value="FAD/NAD(P)-binding domain"/>
    <property type="match status" value="1"/>
</dbReference>
<evidence type="ECO:0000256" key="9">
    <source>
        <dbReference type="ARBA" id="ARBA00023244"/>
    </source>
</evidence>
<evidence type="ECO:0000256" key="5">
    <source>
        <dbReference type="ARBA" id="ARBA00022630"/>
    </source>
</evidence>
<keyword evidence="14" id="KW-1185">Reference proteome</keyword>
<dbReference type="SUPFAM" id="SSF54373">
    <property type="entry name" value="FAD-linked reductases, C-terminal domain"/>
    <property type="match status" value="1"/>
</dbReference>
<evidence type="ECO:0000256" key="4">
    <source>
        <dbReference type="ARBA" id="ARBA00012867"/>
    </source>
</evidence>
<keyword evidence="6 11" id="KW-0274">FAD</keyword>
<dbReference type="Pfam" id="PF01593">
    <property type="entry name" value="Amino_oxidase"/>
    <property type="match status" value="1"/>
</dbReference>
<dbReference type="AlphaFoldDB" id="A0A5J5EPG1"/>
<gene>
    <name evidence="13" type="ORF">FN846DRAFT_909552</name>
</gene>
<dbReference type="InterPro" id="IPR050464">
    <property type="entry name" value="Zeta_carotene_desat/Oxidored"/>
</dbReference>
<dbReference type="Proteomes" id="UP000326924">
    <property type="component" value="Unassembled WGS sequence"/>
</dbReference>
<dbReference type="GO" id="GO:0004729">
    <property type="term" value="F:oxygen-dependent protoporphyrinogen oxidase activity"/>
    <property type="evidence" value="ECO:0007669"/>
    <property type="project" value="UniProtKB-UniRule"/>
</dbReference>
<evidence type="ECO:0000256" key="1">
    <source>
        <dbReference type="ARBA" id="ARBA00002600"/>
    </source>
</evidence>
<dbReference type="InParanoid" id="A0A5J5EPG1"/>
<dbReference type="EMBL" id="VXIS01000164">
    <property type="protein sequence ID" value="KAA8899651.1"/>
    <property type="molecule type" value="Genomic_DNA"/>
</dbReference>
<evidence type="ECO:0000256" key="10">
    <source>
        <dbReference type="ARBA" id="ARBA00047554"/>
    </source>
</evidence>
<comment type="pathway">
    <text evidence="2 11">Porphyrin-containing compound metabolism; protoporphyrin-IX biosynthesis; protoporphyrin-IX from protoporphyrinogen-IX: step 1/1.</text>
</comment>
<comment type="similarity">
    <text evidence="3 11">Belongs to the protoporphyrinogen/coproporphyrinogen oxidase family. Protoporphyrinogen oxidase subfamily.</text>
</comment>
<dbReference type="InterPro" id="IPR004572">
    <property type="entry name" value="Protoporphyrinogen_oxidase"/>
</dbReference>
<sequence length="560" mass="62162">MLASSANWAPSYSAAISSFARSQCRRLTPLASRRLFSSTRCAFTDDSQQRPKSVAILGGGITGLSAAWYMTKFAPAVPVTVFEKSSRLGGWLRSKRVEYDGGSVLFEEGPRTLRSWSIPGLATIDMIRQLRLENELGYVSQTSPASQNRFIYYADRLNKLPIDVRSAIPTLFRHPLLRGSVAKSLLEPFRESRPDELKDETVGSFFSRRFSPKIAQNVISAVLHGIYAGDVDRLSAKSLFPAFWKFEDFYGSIFRGMIDNNRLAQEQDVAIQHELVPHNNEFIRERLAKSSVYFFKNGIETLSLALTKELEKSPNVTIKTSSDVSGLRYSPQNSQLPFEIRGTAQKFSHVISTLFAPVTNSLLPENLRIPALAEIEAVTVQVVNLYFRSDNILPVEGFGYLLPKSLPEAANPHKALGVIFDSCSLKQHTDTGTSVTVMFGGHYWNGRTSYPSDVEAVEMARDLLRQHLNVTDAPLATNVALNKNCIPQYYVGHDERIDQARDALKKNFGGRLSVAGNSYAGVGVNVCVNSARNTVKGMLKDGDFTGLEGLGSELRWVKRQ</sequence>
<accession>A0A5J5EPG1</accession>
<dbReference type="SUPFAM" id="SSF51905">
    <property type="entry name" value="FAD/NAD(P)-binding domain"/>
    <property type="match status" value="1"/>
</dbReference>
<evidence type="ECO:0000256" key="6">
    <source>
        <dbReference type="ARBA" id="ARBA00022827"/>
    </source>
</evidence>
<dbReference type="InterPro" id="IPR002937">
    <property type="entry name" value="Amino_oxidase"/>
</dbReference>
<feature type="domain" description="Amine oxidase" evidence="12">
    <location>
        <begin position="61"/>
        <end position="536"/>
    </location>
</feature>
<dbReference type="NCBIfam" id="TIGR00562">
    <property type="entry name" value="proto_IX_ox"/>
    <property type="match status" value="1"/>
</dbReference>
<name>A0A5J5EPG1_9PEZI</name>
<keyword evidence="7 11" id="KW-0560">Oxidoreductase</keyword>
<comment type="caution">
    <text evidence="13">The sequence shown here is derived from an EMBL/GenBank/DDBJ whole genome shotgun (WGS) entry which is preliminary data.</text>
</comment>
<comment type="function">
    <text evidence="1 11">Catalyzes the 6-electron oxidation of protoporphyrinogen-IX to form protoporphyrin-IX.</text>
</comment>
<proteinExistence type="inferred from homology"/>
<dbReference type="PANTHER" id="PTHR42923:SF3">
    <property type="entry name" value="PROTOPORPHYRINOGEN OXIDASE"/>
    <property type="match status" value="1"/>
</dbReference>
<evidence type="ECO:0000256" key="7">
    <source>
        <dbReference type="ARBA" id="ARBA00023002"/>
    </source>
</evidence>
<evidence type="ECO:0000259" key="12">
    <source>
        <dbReference type="Pfam" id="PF01593"/>
    </source>
</evidence>
<dbReference type="InterPro" id="IPR036188">
    <property type="entry name" value="FAD/NAD-bd_sf"/>
</dbReference>
<evidence type="ECO:0000256" key="3">
    <source>
        <dbReference type="ARBA" id="ARBA00010551"/>
    </source>
</evidence>
<dbReference type="GO" id="GO:0006782">
    <property type="term" value="P:protoporphyrinogen IX biosynthetic process"/>
    <property type="evidence" value="ECO:0007669"/>
    <property type="project" value="UniProtKB-UniRule"/>
</dbReference>
<comment type="subcellular location">
    <subcellularLocation>
        <location evidence="11">Mitochondrion inner membrane</location>
    </subcellularLocation>
</comment>